<dbReference type="GO" id="GO:0004674">
    <property type="term" value="F:protein serine/threonine kinase activity"/>
    <property type="evidence" value="ECO:0007669"/>
    <property type="project" value="TreeGrafter"/>
</dbReference>
<evidence type="ECO:0000256" key="1">
    <source>
        <dbReference type="ARBA" id="ARBA00022679"/>
    </source>
</evidence>
<dbReference type="Pfam" id="PF01057">
    <property type="entry name" value="Parvo_NS1"/>
    <property type="match status" value="1"/>
</dbReference>
<reference evidence="6" key="1">
    <citation type="journal article" date="2020" name="Stud. Mycol.">
        <title>101 Dothideomycetes genomes: a test case for predicting lifestyles and emergence of pathogens.</title>
        <authorList>
            <person name="Haridas S."/>
            <person name="Albert R."/>
            <person name="Binder M."/>
            <person name="Bloem J."/>
            <person name="Labutti K."/>
            <person name="Salamov A."/>
            <person name="Andreopoulos B."/>
            <person name="Baker S."/>
            <person name="Barry K."/>
            <person name="Bills G."/>
            <person name="Bluhm B."/>
            <person name="Cannon C."/>
            <person name="Castanera R."/>
            <person name="Culley D."/>
            <person name="Daum C."/>
            <person name="Ezra D."/>
            <person name="Gonzalez J."/>
            <person name="Henrissat B."/>
            <person name="Kuo A."/>
            <person name="Liang C."/>
            <person name="Lipzen A."/>
            <person name="Lutzoni F."/>
            <person name="Magnuson J."/>
            <person name="Mondo S."/>
            <person name="Nolan M."/>
            <person name="Ohm R."/>
            <person name="Pangilinan J."/>
            <person name="Park H.-J."/>
            <person name="Ramirez L."/>
            <person name="Alfaro M."/>
            <person name="Sun H."/>
            <person name="Tritt A."/>
            <person name="Yoshinaga Y."/>
            <person name="Zwiers L.-H."/>
            <person name="Turgeon B."/>
            <person name="Goodwin S."/>
            <person name="Spatafora J."/>
            <person name="Crous P."/>
            <person name="Grigoriev I."/>
        </authorList>
    </citation>
    <scope>NUCLEOTIDE SEQUENCE</scope>
    <source>
        <strain evidence="6">CBS 473.64</strain>
    </source>
</reference>
<dbReference type="PROSITE" id="PS50011">
    <property type="entry name" value="PROTEIN_KINASE_DOM"/>
    <property type="match status" value="1"/>
</dbReference>
<dbReference type="InterPro" id="IPR000719">
    <property type="entry name" value="Prot_kinase_dom"/>
</dbReference>
<dbReference type="InterPro" id="IPR027417">
    <property type="entry name" value="P-loop_NTPase"/>
</dbReference>
<evidence type="ECO:0000256" key="2">
    <source>
        <dbReference type="ARBA" id="ARBA00022741"/>
    </source>
</evidence>
<dbReference type="PANTHER" id="PTHR44329:SF288">
    <property type="entry name" value="MITOGEN-ACTIVATED PROTEIN KINASE KINASE KINASE 20"/>
    <property type="match status" value="1"/>
</dbReference>
<gene>
    <name evidence="6" type="ORF">P280DRAFT_296605</name>
</gene>
<dbReference type="GO" id="GO:0019079">
    <property type="term" value="P:viral genome replication"/>
    <property type="evidence" value="ECO:0007669"/>
    <property type="project" value="InterPro"/>
</dbReference>
<dbReference type="Gene3D" id="1.10.510.10">
    <property type="entry name" value="Transferase(Phosphotransferase) domain 1"/>
    <property type="match status" value="1"/>
</dbReference>
<evidence type="ECO:0000256" key="4">
    <source>
        <dbReference type="ARBA" id="ARBA00022840"/>
    </source>
</evidence>
<dbReference type="PANTHER" id="PTHR44329">
    <property type="entry name" value="SERINE/THREONINE-PROTEIN KINASE TNNI3K-RELATED"/>
    <property type="match status" value="1"/>
</dbReference>
<dbReference type="Proteomes" id="UP000799753">
    <property type="component" value="Unassembled WGS sequence"/>
</dbReference>
<keyword evidence="4" id="KW-0067">ATP-binding</keyword>
<dbReference type="SUPFAM" id="SSF52540">
    <property type="entry name" value="P-loop containing nucleoside triphosphate hydrolases"/>
    <property type="match status" value="1"/>
</dbReference>
<evidence type="ECO:0000256" key="3">
    <source>
        <dbReference type="ARBA" id="ARBA00022777"/>
    </source>
</evidence>
<dbReference type="Pfam" id="PF00069">
    <property type="entry name" value="Pkinase"/>
    <property type="match status" value="1"/>
</dbReference>
<dbReference type="InterPro" id="IPR001257">
    <property type="entry name" value="Parvovirus_NS1_helicase"/>
</dbReference>
<dbReference type="Gene3D" id="3.40.50.300">
    <property type="entry name" value="P-loop containing nucleotide triphosphate hydrolases"/>
    <property type="match status" value="1"/>
</dbReference>
<feature type="domain" description="Protein kinase" evidence="5">
    <location>
        <begin position="78"/>
        <end position="393"/>
    </location>
</feature>
<dbReference type="InterPro" id="IPR011009">
    <property type="entry name" value="Kinase-like_dom_sf"/>
</dbReference>
<keyword evidence="1" id="KW-0808">Transferase</keyword>
<dbReference type="SUPFAM" id="SSF56112">
    <property type="entry name" value="Protein kinase-like (PK-like)"/>
    <property type="match status" value="1"/>
</dbReference>
<sequence>MANLKTELESRIEDAKGKNGMNERGGFVDEAFLIQLFTKEKLRKHYDGFYEKQWYLPPSLSSAEIQHFPPALFKFPFLEKPHHVGGGGYGIVMKTKIPEEYMRLPNGMRKRTTVAYKKIKIPEPLWGIYNAEVKTLQAREHPNITPLLGCFVAGLENPNMNAKFSEECLYMLSPLADMDMDVWMTTEGRDKHPYFKDMDHDGLRRHILDEAILGIIQGVTYIHREIEGVVGYHRDLKPKNILLFHDNGAWTWRICDFGCGNLKSPDNTGTYNPITSERWAPPEVQKDIHSTEVQTHGRPHDVYSLGCVFLLLVTMIEFQWQDEGLKSFEGQRRKEDNKTMGAFHNSPNATQKWIKSLHERAPDQQIREVLTIIEEMMAPRERRITTWEAQVYLYATYPDRQDQDVVQRIEDVIQESRTIDLAMKETPVSRATKWGVDGAFKKAHVFRGTEFLDVLKRARWYDSSPQTTEQLAKRAKRVQKYFSNLPKLPGDEPLFGCQSILDDVSKAFSKKNTVAIYGLAGTGKSQLALTYASQLSKLDLQLRKHTFWISAADLHHDYH</sequence>
<keyword evidence="7" id="KW-1185">Reference proteome</keyword>
<evidence type="ECO:0000313" key="6">
    <source>
        <dbReference type="EMBL" id="KAF2642205.1"/>
    </source>
</evidence>
<keyword evidence="3 6" id="KW-0418">Kinase</keyword>
<evidence type="ECO:0000259" key="5">
    <source>
        <dbReference type="PROSITE" id="PS50011"/>
    </source>
</evidence>
<name>A0A6A6S3Q1_9PLEO</name>
<dbReference type="EMBL" id="MU006782">
    <property type="protein sequence ID" value="KAF2642205.1"/>
    <property type="molecule type" value="Genomic_DNA"/>
</dbReference>
<proteinExistence type="predicted"/>
<organism evidence="6 7">
    <name type="scientific">Massarina eburnea CBS 473.64</name>
    <dbReference type="NCBI Taxonomy" id="1395130"/>
    <lineage>
        <taxon>Eukaryota</taxon>
        <taxon>Fungi</taxon>
        <taxon>Dikarya</taxon>
        <taxon>Ascomycota</taxon>
        <taxon>Pezizomycotina</taxon>
        <taxon>Dothideomycetes</taxon>
        <taxon>Pleosporomycetidae</taxon>
        <taxon>Pleosporales</taxon>
        <taxon>Massarineae</taxon>
        <taxon>Massarinaceae</taxon>
        <taxon>Massarina</taxon>
    </lineage>
</organism>
<protein>
    <submittedName>
        <fullName evidence="6">Kinase-like protein</fullName>
    </submittedName>
</protein>
<dbReference type="SMART" id="SM00220">
    <property type="entry name" value="S_TKc"/>
    <property type="match status" value="1"/>
</dbReference>
<dbReference type="InterPro" id="IPR051681">
    <property type="entry name" value="Ser/Thr_Kinases-Pseudokinases"/>
</dbReference>
<dbReference type="OrthoDB" id="4062651at2759"/>
<keyword evidence="2" id="KW-0547">Nucleotide-binding</keyword>
<dbReference type="AlphaFoldDB" id="A0A6A6S3Q1"/>
<dbReference type="GO" id="GO:0005524">
    <property type="term" value="F:ATP binding"/>
    <property type="evidence" value="ECO:0007669"/>
    <property type="project" value="UniProtKB-KW"/>
</dbReference>
<evidence type="ECO:0000313" key="7">
    <source>
        <dbReference type="Proteomes" id="UP000799753"/>
    </source>
</evidence>
<accession>A0A6A6S3Q1</accession>